<dbReference type="PANTHER" id="PTHR23342">
    <property type="entry name" value="N-ACETYLGLUTAMATE SYNTHASE"/>
    <property type="match status" value="1"/>
</dbReference>
<evidence type="ECO:0000256" key="6">
    <source>
        <dbReference type="ARBA" id="ARBA00022571"/>
    </source>
</evidence>
<accession>A0ABR4NI39</accession>
<dbReference type="PROSITE" id="PS51731">
    <property type="entry name" value="GNAT_NAGS"/>
    <property type="match status" value="1"/>
</dbReference>
<reference evidence="21 22" key="1">
    <citation type="submission" date="2023-09" db="EMBL/GenBank/DDBJ databases">
        <title>Pangenome analysis of Batrachochytrium dendrobatidis and related Chytrids.</title>
        <authorList>
            <person name="Yacoub M.N."/>
            <person name="Stajich J.E."/>
            <person name="James T.Y."/>
        </authorList>
    </citation>
    <scope>NUCLEOTIDE SEQUENCE [LARGE SCALE GENOMIC DNA]</scope>
    <source>
        <strain evidence="21 22">JEL0888</strain>
    </source>
</reference>
<dbReference type="CDD" id="cd24149">
    <property type="entry name" value="AGPR_N_ARG5_6_like"/>
    <property type="match status" value="1"/>
</dbReference>
<dbReference type="InterPro" id="IPR004662">
    <property type="entry name" value="AcgluKinase_fam"/>
</dbReference>
<dbReference type="NCBIfam" id="TIGR01850">
    <property type="entry name" value="argC"/>
    <property type="match status" value="1"/>
</dbReference>
<keyword evidence="6 17" id="KW-0055">Arginine biosynthesis</keyword>
<keyword evidence="16 17" id="KW-0511">Multifunctional enzyme</keyword>
<evidence type="ECO:0000256" key="8">
    <source>
        <dbReference type="ARBA" id="ARBA00022679"/>
    </source>
</evidence>
<feature type="compositionally biased region" description="Low complexity" evidence="19">
    <location>
        <begin position="1"/>
        <end position="13"/>
    </location>
</feature>
<evidence type="ECO:0000256" key="19">
    <source>
        <dbReference type="SAM" id="MobiDB-lite"/>
    </source>
</evidence>
<dbReference type="Pfam" id="PF01118">
    <property type="entry name" value="Semialdhyde_dh"/>
    <property type="match status" value="1"/>
</dbReference>
<dbReference type="EMBL" id="JADGIZ020000004">
    <property type="protein sequence ID" value="KAL2919191.1"/>
    <property type="molecule type" value="Genomic_DNA"/>
</dbReference>
<dbReference type="NCBIfam" id="TIGR00761">
    <property type="entry name" value="argB"/>
    <property type="match status" value="1"/>
</dbReference>
<keyword evidence="10 17" id="KW-0418">Kinase</keyword>
<dbReference type="InterPro" id="IPR000706">
    <property type="entry name" value="AGPR_type-1"/>
</dbReference>
<dbReference type="Gene3D" id="3.40.1160.10">
    <property type="entry name" value="Acetylglutamate kinase-like"/>
    <property type="match status" value="1"/>
</dbReference>
<evidence type="ECO:0000256" key="13">
    <source>
        <dbReference type="ARBA" id="ARBA00022946"/>
    </source>
</evidence>
<dbReference type="Pfam" id="PF00696">
    <property type="entry name" value="AA_kinase"/>
    <property type="match status" value="1"/>
</dbReference>
<keyword evidence="12 17" id="KW-0521">NADP</keyword>
<keyword evidence="22" id="KW-1185">Reference proteome</keyword>
<dbReference type="Gene3D" id="3.40.50.720">
    <property type="entry name" value="NAD(P)-binding Rossmann-like Domain"/>
    <property type="match status" value="1"/>
</dbReference>
<dbReference type="SUPFAM" id="SSF53633">
    <property type="entry name" value="Carbamate kinase-like"/>
    <property type="match status" value="1"/>
</dbReference>
<dbReference type="InterPro" id="IPR041734">
    <property type="entry name" value="NAGK-fArgBP"/>
</dbReference>
<dbReference type="Gene3D" id="3.40.630.30">
    <property type="match status" value="1"/>
</dbReference>
<keyword evidence="7 17" id="KW-0028">Amino-acid biosynthesis</keyword>
<comment type="caution">
    <text evidence="21">The sequence shown here is derived from an EMBL/GenBank/DDBJ whole genome shotgun (WGS) entry which is preliminary data.</text>
</comment>
<evidence type="ECO:0000313" key="21">
    <source>
        <dbReference type="EMBL" id="KAL2919191.1"/>
    </source>
</evidence>
<evidence type="ECO:0000256" key="3">
    <source>
        <dbReference type="ARBA" id="ARBA00004862"/>
    </source>
</evidence>
<keyword evidence="13" id="KW-0809">Transit peptide</keyword>
<evidence type="ECO:0000256" key="5">
    <source>
        <dbReference type="ARBA" id="ARBA00007239"/>
    </source>
</evidence>
<feature type="domain" description="N-acetyltransferase" evidence="20">
    <location>
        <begin position="312"/>
        <end position="469"/>
    </location>
</feature>
<dbReference type="InterPro" id="IPR036393">
    <property type="entry name" value="AceGlu_kinase-like_sf"/>
</dbReference>
<evidence type="ECO:0000256" key="9">
    <source>
        <dbReference type="ARBA" id="ARBA00022741"/>
    </source>
</evidence>
<evidence type="ECO:0000256" key="7">
    <source>
        <dbReference type="ARBA" id="ARBA00022605"/>
    </source>
</evidence>
<protein>
    <recommendedName>
        <fullName evidence="20">N-acetyltransferase domain-containing protein</fullName>
    </recommendedName>
</protein>
<dbReference type="InterPro" id="IPR011241">
    <property type="entry name" value="NAGK/NAGSA"/>
</dbReference>
<keyword evidence="15 17" id="KW-0496">Mitochondrion</keyword>
<sequence>MTALLTTPTSLPPGHRRAAPRPRAEQETIVKLLYNIGSRNEVEQYLRHFSSVESHQFAVIKVGGAVLSDDLDTLASALTFLNRVGLYPIVVHGAGPQLNDLLDKAGIEAEYEGGIRITDARTLTIARRVFQAENLKLVEALEKLGTRARPLNGGVFVADYLDKEKFKLVGKITQVNKELIESCIRAGALPILTSLAETPDGQILNVNADVAAGELARVLEPLKVVYLNEKGGLFHGVTGKKIDVINLDEEYDALMKESWVKYGTKLKIKEIHDLLMHLPRSSSVSIISAEHLHKELFTHSGAGTLIRRGHRIFKHTNADVAKIDVDRVRALLEEHDPEVLSGARSTAEVLKSIHKRDNVTVYVDAAFDMVCVISNAHPSLGVPYLEKFVATRTAVLNGVTDNLWQLIKRDFPSLVWVVPRDDPNKQWFFERADGSYTWGNRSLFWYGLDEMDSLKSFISTVIEEDKKHLLGQSAGAPGITSSNIASATSIPSRSFSTATHANAFSATSAGLSTAARATLGLGIGFPRMRGAGSRAATGRRGLVTGATKRIGIIGARGYTGRELIKLIDAHPKLVLAAVSSRELAGKPCEHYTKSTVIYSNLSPKELPEHTDVDCWVLALPNNICKPFVDAFAHVPEAKRPVLLDLSADYRFTNEWQYGLPELYGIRERFLSQPVKRISNPGCYATGSQIAIAPLVGAGLVGGMPTIFGVSGYSGAGTTPSRKNDPTQLADNLMPYSLVNHIHEREIGHHSGQPVAFVPHVGQFFQGISLTVSVPLRKTVTPEEVHALYAAQYAGERLVHVHGVGEIPEVRDIAGKHHVAVGGFAVHPSGSRAVVVATIDNLLKGAATQALQNANLALGLGEYTGIPQ</sequence>
<dbReference type="Pfam" id="PF04768">
    <property type="entry name" value="NAT"/>
    <property type="match status" value="1"/>
</dbReference>
<evidence type="ECO:0000256" key="16">
    <source>
        <dbReference type="ARBA" id="ARBA00023268"/>
    </source>
</evidence>
<dbReference type="NCBIfam" id="NF003387">
    <property type="entry name" value="PRK04531.1-2"/>
    <property type="match status" value="1"/>
</dbReference>
<evidence type="ECO:0000256" key="10">
    <source>
        <dbReference type="ARBA" id="ARBA00022777"/>
    </source>
</evidence>
<dbReference type="InterPro" id="IPR006855">
    <property type="entry name" value="Vertebrate-like_GNAT_dom"/>
</dbReference>
<dbReference type="SMART" id="SM00859">
    <property type="entry name" value="Semialdhyde_dh"/>
    <property type="match status" value="1"/>
</dbReference>
<feature type="region of interest" description="Disordered" evidence="19">
    <location>
        <begin position="1"/>
        <end position="23"/>
    </location>
</feature>
<evidence type="ECO:0000256" key="18">
    <source>
        <dbReference type="PROSITE-ProRule" id="PRU10010"/>
    </source>
</evidence>
<dbReference type="SUPFAM" id="SSF51735">
    <property type="entry name" value="NAD(P)-binding Rossmann-fold domains"/>
    <property type="match status" value="1"/>
</dbReference>
<feature type="active site" evidence="18">
    <location>
        <position position="682"/>
    </location>
</feature>
<dbReference type="InterPro" id="IPR036291">
    <property type="entry name" value="NAD(P)-bd_dom_sf"/>
</dbReference>
<dbReference type="PROSITE" id="PS01224">
    <property type="entry name" value="ARGC"/>
    <property type="match status" value="1"/>
</dbReference>
<dbReference type="CDD" id="cd23936">
    <property type="entry name" value="AGPR_C_ARG5_6_like"/>
    <property type="match status" value="1"/>
</dbReference>
<evidence type="ECO:0000256" key="12">
    <source>
        <dbReference type="ARBA" id="ARBA00022857"/>
    </source>
</evidence>
<evidence type="ECO:0000256" key="2">
    <source>
        <dbReference type="ARBA" id="ARBA00004828"/>
    </source>
</evidence>
<evidence type="ECO:0000256" key="17">
    <source>
        <dbReference type="PIRNR" id="PIRNR036440"/>
    </source>
</evidence>
<dbReference type="CDD" id="cd04252">
    <property type="entry name" value="AAK_NAGK-fArgBP"/>
    <property type="match status" value="1"/>
</dbReference>
<comment type="similarity">
    <text evidence="5 17">In the C-terminal section; belongs to the NAGSA dehydrogenase family.</text>
</comment>
<evidence type="ECO:0000256" key="11">
    <source>
        <dbReference type="ARBA" id="ARBA00022840"/>
    </source>
</evidence>
<dbReference type="Proteomes" id="UP001527925">
    <property type="component" value="Unassembled WGS sequence"/>
</dbReference>
<dbReference type="HAMAP" id="MF_00150">
    <property type="entry name" value="ArgC_type1"/>
    <property type="match status" value="1"/>
</dbReference>
<comment type="subcellular location">
    <subcellularLocation>
        <location evidence="1 17">Mitochondrion</location>
    </subcellularLocation>
</comment>
<keyword evidence="11 17" id="KW-0067">ATP-binding</keyword>
<comment type="similarity">
    <text evidence="4 17">In the N-terminal section; belongs to the acetylglutamate kinase family.</text>
</comment>
<keyword evidence="8 17" id="KW-0808">Transferase</keyword>
<comment type="pathway">
    <text evidence="3 17">Amino-acid biosynthesis; L-arginine biosynthesis; N(2)-acetyl-L-ornithine from L-glutamate: step 3/4.</text>
</comment>
<comment type="pathway">
    <text evidence="2 17">Amino-acid biosynthesis; L-arginine biosynthesis; N(2)-acetyl-L-ornithine from L-glutamate: step 2/4.</text>
</comment>
<name>A0ABR4NI39_9FUNG</name>
<dbReference type="Pfam" id="PF22698">
    <property type="entry name" value="Semialdhyde_dhC_1"/>
    <property type="match status" value="1"/>
</dbReference>
<keyword evidence="14 17" id="KW-0560">Oxidoreductase</keyword>
<proteinExistence type="inferred from homology"/>
<dbReference type="InterPro" id="IPR023013">
    <property type="entry name" value="AGPR_AS"/>
</dbReference>
<organism evidence="21 22">
    <name type="scientific">Polyrhizophydium stewartii</name>
    <dbReference type="NCBI Taxonomy" id="2732419"/>
    <lineage>
        <taxon>Eukaryota</taxon>
        <taxon>Fungi</taxon>
        <taxon>Fungi incertae sedis</taxon>
        <taxon>Chytridiomycota</taxon>
        <taxon>Chytridiomycota incertae sedis</taxon>
        <taxon>Chytridiomycetes</taxon>
        <taxon>Rhizophydiales</taxon>
        <taxon>Rhizophydiales incertae sedis</taxon>
        <taxon>Polyrhizophydium</taxon>
    </lineage>
</organism>
<evidence type="ECO:0000256" key="15">
    <source>
        <dbReference type="ARBA" id="ARBA00023128"/>
    </source>
</evidence>
<evidence type="ECO:0000256" key="14">
    <source>
        <dbReference type="ARBA" id="ARBA00023002"/>
    </source>
</evidence>
<dbReference type="InterPro" id="IPR001048">
    <property type="entry name" value="Asp/Glu/Uridylate_kinase"/>
</dbReference>
<dbReference type="Gene3D" id="3.30.360.10">
    <property type="entry name" value="Dihydrodipicolinate Reductase, domain 2"/>
    <property type="match status" value="1"/>
</dbReference>
<dbReference type="InterPro" id="IPR000534">
    <property type="entry name" value="Semialdehyde_DH_NAD-bd"/>
</dbReference>
<gene>
    <name evidence="21" type="ORF">HK105_201466</name>
</gene>
<dbReference type="SUPFAM" id="SSF55347">
    <property type="entry name" value="Glyceraldehyde-3-phosphate dehydrogenase-like, C-terminal domain"/>
    <property type="match status" value="1"/>
</dbReference>
<dbReference type="PIRSF" id="PIRSF036440">
    <property type="entry name" value="ARG5-6"/>
    <property type="match status" value="1"/>
</dbReference>
<evidence type="ECO:0000256" key="4">
    <source>
        <dbReference type="ARBA" id="ARBA00006830"/>
    </source>
</evidence>
<evidence type="ECO:0000259" key="20">
    <source>
        <dbReference type="PROSITE" id="PS51731"/>
    </source>
</evidence>
<dbReference type="PANTHER" id="PTHR23342:SF0">
    <property type="entry name" value="N-ACETYLGLUTAMATE SYNTHASE, MITOCHONDRIAL"/>
    <property type="match status" value="1"/>
</dbReference>
<evidence type="ECO:0000313" key="22">
    <source>
        <dbReference type="Proteomes" id="UP001527925"/>
    </source>
</evidence>
<keyword evidence="9 17" id="KW-0547">Nucleotide-binding</keyword>
<dbReference type="InterPro" id="IPR058924">
    <property type="entry name" value="AGPR_dimerisation_dom"/>
</dbReference>
<evidence type="ECO:0000256" key="1">
    <source>
        <dbReference type="ARBA" id="ARBA00004173"/>
    </source>
</evidence>